<protein>
    <submittedName>
        <fullName evidence="1">Uncharacterized protein</fullName>
    </submittedName>
</protein>
<proteinExistence type="predicted"/>
<organism evidence="1 2">
    <name type="scientific">Christiangramia oceanisediminis</name>
    <dbReference type="NCBI Taxonomy" id="2920386"/>
    <lineage>
        <taxon>Bacteria</taxon>
        <taxon>Pseudomonadati</taxon>
        <taxon>Bacteroidota</taxon>
        <taxon>Flavobacteriia</taxon>
        <taxon>Flavobacteriales</taxon>
        <taxon>Flavobacteriaceae</taxon>
        <taxon>Christiangramia</taxon>
    </lineage>
</organism>
<accession>A0A9X2L002</accession>
<dbReference type="EMBL" id="JANCNS010000003">
    <property type="protein sequence ID" value="MCP9201336.1"/>
    <property type="molecule type" value="Genomic_DNA"/>
</dbReference>
<gene>
    <name evidence="1" type="ORF">MKO06_15610</name>
</gene>
<evidence type="ECO:0000313" key="2">
    <source>
        <dbReference type="Proteomes" id="UP001155280"/>
    </source>
</evidence>
<keyword evidence="2" id="KW-1185">Reference proteome</keyword>
<dbReference type="RefSeq" id="WP_241552200.1">
    <property type="nucleotide sequence ID" value="NZ_JANCNS010000003.1"/>
</dbReference>
<name>A0A9X2L002_9FLAO</name>
<evidence type="ECO:0000313" key="1">
    <source>
        <dbReference type="EMBL" id="MCP9201336.1"/>
    </source>
</evidence>
<reference evidence="1" key="1">
    <citation type="submission" date="2022-07" db="EMBL/GenBank/DDBJ databases">
        <title>Gramela sediminis sp. nov., isolated from deep-sea sediment of the Indian Ocean.</title>
        <authorList>
            <person name="Shi H."/>
        </authorList>
    </citation>
    <scope>NUCLEOTIDE SEQUENCE</scope>
    <source>
        <strain evidence="1">GC03-9</strain>
    </source>
</reference>
<dbReference type="AlphaFoldDB" id="A0A9X2L002"/>
<sequence length="220" mass="25685">MKEFLEQIFNKAERESGLKSLRGRCEYISESLLENFKYQLSYKSLERYYKNESSPKGETKDMLAKYLGYSDYNEFILNKHSGDNEKIEVESHKGPYAIKGFKQWILVSLIPLIGTAGYVGFLNGSEECMVWVEDHYEPIKCEGELGEVAYRSFLVKNFRQIEVSDTTTFFKNGEVQVWYDKYKNDLYYFTAPGINPENGKTLKPITNYMIDKYVLSESEK</sequence>
<comment type="caution">
    <text evidence="1">The sequence shown here is derived from an EMBL/GenBank/DDBJ whole genome shotgun (WGS) entry which is preliminary data.</text>
</comment>
<dbReference type="Proteomes" id="UP001155280">
    <property type="component" value="Unassembled WGS sequence"/>
</dbReference>